<dbReference type="Proteomes" id="UP001501469">
    <property type="component" value="Unassembled WGS sequence"/>
</dbReference>
<proteinExistence type="predicted"/>
<comment type="caution">
    <text evidence="2">The sequence shown here is derived from an EMBL/GenBank/DDBJ whole genome shotgun (WGS) entry which is preliminary data.</text>
</comment>
<evidence type="ECO:0000256" key="1">
    <source>
        <dbReference type="SAM" id="Phobius"/>
    </source>
</evidence>
<accession>A0ABP7TEH7</accession>
<name>A0ABP7TEH7_9BACT</name>
<keyword evidence="1" id="KW-0472">Membrane</keyword>
<organism evidence="2 3">
    <name type="scientific">Hymenobacter glaciei</name>
    <dbReference type="NCBI Taxonomy" id="877209"/>
    <lineage>
        <taxon>Bacteria</taxon>
        <taxon>Pseudomonadati</taxon>
        <taxon>Bacteroidota</taxon>
        <taxon>Cytophagia</taxon>
        <taxon>Cytophagales</taxon>
        <taxon>Hymenobacteraceae</taxon>
        <taxon>Hymenobacter</taxon>
    </lineage>
</organism>
<keyword evidence="1" id="KW-0812">Transmembrane</keyword>
<feature type="transmembrane region" description="Helical" evidence="1">
    <location>
        <begin position="85"/>
        <end position="105"/>
    </location>
</feature>
<reference evidence="3" key="1">
    <citation type="journal article" date="2019" name="Int. J. Syst. Evol. Microbiol.">
        <title>The Global Catalogue of Microorganisms (GCM) 10K type strain sequencing project: providing services to taxonomists for standard genome sequencing and annotation.</title>
        <authorList>
            <consortium name="The Broad Institute Genomics Platform"/>
            <consortium name="The Broad Institute Genome Sequencing Center for Infectious Disease"/>
            <person name="Wu L."/>
            <person name="Ma J."/>
        </authorList>
    </citation>
    <scope>NUCLEOTIDE SEQUENCE [LARGE SCALE GENOMIC DNA]</scope>
    <source>
        <strain evidence="3">JCM 17225</strain>
    </source>
</reference>
<gene>
    <name evidence="2" type="ORF">GCM10022409_06250</name>
</gene>
<protein>
    <submittedName>
        <fullName evidence="2">Uncharacterized protein</fullName>
    </submittedName>
</protein>
<keyword evidence="1" id="KW-1133">Transmembrane helix</keyword>
<sequence length="160" mass="16956">MKLLPSLVAGFAGAVALTALHETVRRLRPQDAPRMDLLGMRGLRKLLGKADVRKPDGDTLFDLTMAGDVLSNGLYYALVGSGWHALARGLALGSLAGVGGVLLPGPMGLGTAPTNRTPQTQAMTVAWYTVGGLVAGTVARAMRKRRALVKQLRHFSVSRR</sequence>
<evidence type="ECO:0000313" key="2">
    <source>
        <dbReference type="EMBL" id="GAA4025027.1"/>
    </source>
</evidence>
<evidence type="ECO:0000313" key="3">
    <source>
        <dbReference type="Proteomes" id="UP001501469"/>
    </source>
</evidence>
<feature type="transmembrane region" description="Helical" evidence="1">
    <location>
        <begin position="125"/>
        <end position="142"/>
    </location>
</feature>
<dbReference type="EMBL" id="BAABDK010000003">
    <property type="protein sequence ID" value="GAA4025027.1"/>
    <property type="molecule type" value="Genomic_DNA"/>
</dbReference>
<keyword evidence="3" id="KW-1185">Reference proteome</keyword>
<dbReference type="RefSeq" id="WP_345050176.1">
    <property type="nucleotide sequence ID" value="NZ_BAABDK010000003.1"/>
</dbReference>